<name>A0A4P7A025_9BACL</name>
<keyword evidence="1" id="KW-0812">Transmembrane</keyword>
<evidence type="ECO:0000256" key="1">
    <source>
        <dbReference type="SAM" id="Phobius"/>
    </source>
</evidence>
<dbReference type="OrthoDB" id="2440739at2"/>
<gene>
    <name evidence="2" type="ORF">E2636_11435</name>
</gene>
<dbReference type="InterPro" id="IPR021324">
    <property type="entry name" value="DUF2929"/>
</dbReference>
<proteinExistence type="predicted"/>
<accession>A0A4P7A025</accession>
<protein>
    <submittedName>
        <fullName evidence="2">DUF2929 family protein</fullName>
    </submittedName>
</protein>
<dbReference type="RefSeq" id="WP_017381575.1">
    <property type="nucleotide sequence ID" value="NZ_CP038015.1"/>
</dbReference>
<reference evidence="2 3" key="1">
    <citation type="submission" date="2019-03" db="EMBL/GenBank/DDBJ databases">
        <title>Complete genome sequence of Paenisporosarcina antarctica CGMCC 1.6503T.</title>
        <authorList>
            <person name="Rong J.-C."/>
            <person name="Chi N.-Y."/>
            <person name="Zhang Q.-F."/>
        </authorList>
    </citation>
    <scope>NUCLEOTIDE SEQUENCE [LARGE SCALE GENOMIC DNA]</scope>
    <source>
        <strain evidence="2 3">CGMCC 1.6503</strain>
    </source>
</reference>
<keyword evidence="1" id="KW-1133">Transmembrane helix</keyword>
<keyword evidence="1" id="KW-0472">Membrane</keyword>
<evidence type="ECO:0000313" key="2">
    <source>
        <dbReference type="EMBL" id="QBP41719.1"/>
    </source>
</evidence>
<feature type="transmembrane region" description="Helical" evidence="1">
    <location>
        <begin position="33"/>
        <end position="52"/>
    </location>
</feature>
<organism evidence="2 3">
    <name type="scientific">Paenisporosarcina antarctica</name>
    <dbReference type="NCBI Taxonomy" id="417367"/>
    <lineage>
        <taxon>Bacteria</taxon>
        <taxon>Bacillati</taxon>
        <taxon>Bacillota</taxon>
        <taxon>Bacilli</taxon>
        <taxon>Bacillales</taxon>
        <taxon>Caryophanaceae</taxon>
        <taxon>Paenisporosarcina</taxon>
    </lineage>
</organism>
<keyword evidence="3" id="KW-1185">Reference proteome</keyword>
<dbReference type="AlphaFoldDB" id="A0A4P7A025"/>
<dbReference type="EMBL" id="CP038015">
    <property type="protein sequence ID" value="QBP41719.1"/>
    <property type="molecule type" value="Genomic_DNA"/>
</dbReference>
<dbReference type="Pfam" id="PF11151">
    <property type="entry name" value="DUF2929"/>
    <property type="match status" value="1"/>
</dbReference>
<evidence type="ECO:0000313" key="3">
    <source>
        <dbReference type="Proteomes" id="UP000294292"/>
    </source>
</evidence>
<dbReference type="KEGG" id="panc:E2636_11435"/>
<dbReference type="Proteomes" id="UP000294292">
    <property type="component" value="Chromosome"/>
</dbReference>
<sequence>MKIILTLVWSFLLITMLNYVVSSVANVPFDFLLGVYISLAVTVIIYIIAAIIPNDPVVTEDH</sequence>